<accession>A0A0S4QFX7</accession>
<evidence type="ECO:0000256" key="1">
    <source>
        <dbReference type="SAM" id="Phobius"/>
    </source>
</evidence>
<evidence type="ECO:0000313" key="3">
    <source>
        <dbReference type="Proteomes" id="UP000198802"/>
    </source>
</evidence>
<keyword evidence="3" id="KW-1185">Reference proteome</keyword>
<dbReference type="AlphaFoldDB" id="A0A0S4QFX7"/>
<feature type="transmembrane region" description="Helical" evidence="1">
    <location>
        <begin position="87"/>
        <end position="107"/>
    </location>
</feature>
<evidence type="ECO:0000313" key="2">
    <source>
        <dbReference type="EMBL" id="CUU54453.1"/>
    </source>
</evidence>
<keyword evidence="1" id="KW-0812">Transmembrane</keyword>
<protein>
    <submittedName>
        <fullName evidence="2">Uncharacterized protein</fullName>
    </submittedName>
</protein>
<dbReference type="EMBL" id="FAOZ01000002">
    <property type="protein sequence ID" value="CUU54453.1"/>
    <property type="molecule type" value="Genomic_DNA"/>
</dbReference>
<sequence length="338" mass="35958">MTHDRQLTLDDQQTWRDLSAALADSWQGRTVLAQLRDDRAAGTESLRAMLAEGPPPGLSRLVELYGVDRLVACAHGQARTRLPRRTVIAGCVFVALVVAAVVTAVSVRGSGGESPPPVSPTAREAAALTGPATLGPSSTFPERTGPLSGDLQDKELQAALVRRLAGAQWVRFTEEGFAYEARAVMVHNLTDGTESTRPGFHKLAFLIEVHNLQQDRSVPIPIAGDYFGSFIAVPKSLATGADGDCAHPFTDRFHTSAAELVNGTADKCDMTLRPLTHKDRYEFTDLSFVADQNVTFGMVAESDVSDLVPDTAVSLVVDSDTTAGSTDASSVLVPLGFG</sequence>
<organism evidence="2 3">
    <name type="scientific">Parafrankia irregularis</name>
    <dbReference type="NCBI Taxonomy" id="795642"/>
    <lineage>
        <taxon>Bacteria</taxon>
        <taxon>Bacillati</taxon>
        <taxon>Actinomycetota</taxon>
        <taxon>Actinomycetes</taxon>
        <taxon>Frankiales</taxon>
        <taxon>Frankiaceae</taxon>
        <taxon>Parafrankia</taxon>
    </lineage>
</organism>
<reference evidence="3" key="1">
    <citation type="submission" date="2015-11" db="EMBL/GenBank/DDBJ databases">
        <authorList>
            <person name="Varghese N."/>
        </authorList>
    </citation>
    <scope>NUCLEOTIDE SEQUENCE [LARGE SCALE GENOMIC DNA]</scope>
    <source>
        <strain evidence="3">DSM 45899</strain>
    </source>
</reference>
<name>A0A0S4QFX7_9ACTN</name>
<gene>
    <name evidence="2" type="ORF">Ga0074812_102463</name>
</gene>
<keyword evidence="1" id="KW-0472">Membrane</keyword>
<proteinExistence type="predicted"/>
<dbReference type="RefSeq" id="WP_091271872.1">
    <property type="nucleotide sequence ID" value="NZ_FAOZ01000002.1"/>
</dbReference>
<keyword evidence="1" id="KW-1133">Transmembrane helix</keyword>
<dbReference type="Proteomes" id="UP000198802">
    <property type="component" value="Unassembled WGS sequence"/>
</dbReference>